<feature type="transmembrane region" description="Helical" evidence="8">
    <location>
        <begin position="21"/>
        <end position="38"/>
    </location>
</feature>
<sequence>MARRRHEHAGEASSERWLVTYADLITLLLVFFVVMYSISKADSAKFQRFSTSVQQAFRVDVMEPGQPLGPALAEQDFRFMSFLAIRAQIASLVQRYDLGLDAADVELTQEGIVIHLAESVLFPPGEVQLRPEAHRVLADIAAIIGPMPFPVRVEGHTDNVPPANPNYPDNWALSTMRAVSTVRFLSDVQGVPAERLVAVGYAEHRPRADNRTLEGRRKNRRVDLVIVQPGSNE</sequence>
<keyword evidence="3" id="KW-1003">Cell membrane</keyword>
<comment type="similarity">
    <text evidence="2">Belongs to the MotB family.</text>
</comment>
<reference evidence="11" key="1">
    <citation type="submission" date="2009-11" db="EMBL/GenBank/DDBJ databases">
        <title>The complete chromosome 1 of Sphaerobacter thermophilus DSM 20745.</title>
        <authorList>
            <person name="Lucas S."/>
            <person name="Copeland A."/>
            <person name="Lapidus A."/>
            <person name="Glavina del Rio T."/>
            <person name="Dalin E."/>
            <person name="Tice H."/>
            <person name="Bruce D."/>
            <person name="Goodwin L."/>
            <person name="Pitluck S."/>
            <person name="Kyrpides N."/>
            <person name="Mavromatis K."/>
            <person name="Ivanova N."/>
            <person name="Mikhailova N."/>
            <person name="LaButti K.M."/>
            <person name="Clum A."/>
            <person name="Sun H.I."/>
            <person name="Brettin T."/>
            <person name="Detter J.C."/>
            <person name="Han C."/>
            <person name="Larimer F."/>
            <person name="Land M."/>
            <person name="Hauser L."/>
            <person name="Markowitz V."/>
            <person name="Cheng J.F."/>
            <person name="Hugenholtz P."/>
            <person name="Woyke T."/>
            <person name="Wu D."/>
            <person name="Steenblock K."/>
            <person name="Schneider S."/>
            <person name="Pukall R."/>
            <person name="Goeker M."/>
            <person name="Klenk H.P."/>
            <person name="Eisen J.A."/>
        </authorList>
    </citation>
    <scope>NUCLEOTIDE SEQUENCE [LARGE SCALE GENOMIC DNA]</scope>
    <source>
        <strain evidence="11">ATCC 49802 / DSM 20745 / S 6022</strain>
    </source>
</reference>
<dbReference type="EMBL" id="CP001823">
    <property type="protein sequence ID" value="ACZ38018.1"/>
    <property type="molecule type" value="Genomic_DNA"/>
</dbReference>
<evidence type="ECO:0000259" key="9">
    <source>
        <dbReference type="PROSITE" id="PS51123"/>
    </source>
</evidence>
<dbReference type="HOGENOM" id="CLU_016890_0_1_0"/>
<gene>
    <name evidence="10" type="ordered locus">Sthe_0580</name>
</gene>
<accession>D1C1A1</accession>
<dbReference type="FunCoup" id="D1C1A1">
    <property type="interactions" value="205"/>
</dbReference>
<evidence type="ECO:0000256" key="8">
    <source>
        <dbReference type="SAM" id="Phobius"/>
    </source>
</evidence>
<evidence type="ECO:0000256" key="7">
    <source>
        <dbReference type="PROSITE-ProRule" id="PRU00473"/>
    </source>
</evidence>
<dbReference type="OrthoDB" id="9815217at2"/>
<evidence type="ECO:0000256" key="2">
    <source>
        <dbReference type="ARBA" id="ARBA00008914"/>
    </source>
</evidence>
<dbReference type="InterPro" id="IPR006665">
    <property type="entry name" value="OmpA-like"/>
</dbReference>
<evidence type="ECO:0000256" key="6">
    <source>
        <dbReference type="ARBA" id="ARBA00023136"/>
    </source>
</evidence>
<dbReference type="InParanoid" id="D1C1A1"/>
<dbReference type="Pfam" id="PF00691">
    <property type="entry name" value="OmpA"/>
    <property type="match status" value="1"/>
</dbReference>
<dbReference type="Gene3D" id="3.30.1330.60">
    <property type="entry name" value="OmpA-like domain"/>
    <property type="match status" value="1"/>
</dbReference>
<evidence type="ECO:0000256" key="5">
    <source>
        <dbReference type="ARBA" id="ARBA00022989"/>
    </source>
</evidence>
<dbReference type="eggNOG" id="COG1360">
    <property type="taxonomic scope" value="Bacteria"/>
</dbReference>
<organism evidence="10 11">
    <name type="scientific">Sphaerobacter thermophilus (strain ATCC 49802 / DSM 20745 / KCCM 41009 / NCIMB 13125 / S 6022)</name>
    <dbReference type="NCBI Taxonomy" id="479434"/>
    <lineage>
        <taxon>Bacteria</taxon>
        <taxon>Pseudomonadati</taxon>
        <taxon>Thermomicrobiota</taxon>
        <taxon>Thermomicrobia</taxon>
        <taxon>Sphaerobacterales</taxon>
        <taxon>Sphaerobacterineae</taxon>
        <taxon>Sphaerobacteraceae</taxon>
        <taxon>Sphaerobacter</taxon>
    </lineage>
</organism>
<dbReference type="KEGG" id="sti:Sthe_0580"/>
<evidence type="ECO:0000313" key="11">
    <source>
        <dbReference type="Proteomes" id="UP000002027"/>
    </source>
</evidence>
<protein>
    <submittedName>
        <fullName evidence="10">OmpA/MotB domain protein</fullName>
    </submittedName>
</protein>
<reference evidence="10 11" key="2">
    <citation type="journal article" date="2010" name="Stand. Genomic Sci.">
        <title>Complete genome sequence of Desulfohalobium retbaense type strain (HR(100)).</title>
        <authorList>
            <person name="Spring S."/>
            <person name="Nolan M."/>
            <person name="Lapidus A."/>
            <person name="Glavina Del Rio T."/>
            <person name="Copeland A."/>
            <person name="Tice H."/>
            <person name="Cheng J.F."/>
            <person name="Lucas S."/>
            <person name="Land M."/>
            <person name="Chen F."/>
            <person name="Bruce D."/>
            <person name="Goodwin L."/>
            <person name="Pitluck S."/>
            <person name="Ivanova N."/>
            <person name="Mavromatis K."/>
            <person name="Mikhailova N."/>
            <person name="Pati A."/>
            <person name="Chen A."/>
            <person name="Palaniappan K."/>
            <person name="Hauser L."/>
            <person name="Chang Y.J."/>
            <person name="Jeffries C.D."/>
            <person name="Munk C."/>
            <person name="Kiss H."/>
            <person name="Chain P."/>
            <person name="Han C."/>
            <person name="Brettin T."/>
            <person name="Detter J.C."/>
            <person name="Schuler E."/>
            <person name="Goker M."/>
            <person name="Rohde M."/>
            <person name="Bristow J."/>
            <person name="Eisen J.A."/>
            <person name="Markowitz V."/>
            <person name="Hugenholtz P."/>
            <person name="Kyrpides N.C."/>
            <person name="Klenk H.P."/>
        </authorList>
    </citation>
    <scope>NUCLEOTIDE SEQUENCE [LARGE SCALE GENOMIC DNA]</scope>
    <source>
        <strain evidence="11">ATCC 49802 / DSM 20745 / S 6022</strain>
    </source>
</reference>
<dbReference type="Proteomes" id="UP000002027">
    <property type="component" value="Chromosome 1"/>
</dbReference>
<evidence type="ECO:0000256" key="3">
    <source>
        <dbReference type="ARBA" id="ARBA00022475"/>
    </source>
</evidence>
<dbReference type="STRING" id="479434.Sthe_0580"/>
<keyword evidence="6 7" id="KW-0472">Membrane</keyword>
<evidence type="ECO:0000313" key="10">
    <source>
        <dbReference type="EMBL" id="ACZ38018.1"/>
    </source>
</evidence>
<evidence type="ECO:0000256" key="1">
    <source>
        <dbReference type="ARBA" id="ARBA00004162"/>
    </source>
</evidence>
<dbReference type="PANTHER" id="PTHR30329:SF21">
    <property type="entry name" value="LIPOPROTEIN YIAD-RELATED"/>
    <property type="match status" value="1"/>
</dbReference>
<dbReference type="Pfam" id="PF13677">
    <property type="entry name" value="MotB_plug"/>
    <property type="match status" value="1"/>
</dbReference>
<dbReference type="RefSeq" id="WP_012871065.1">
    <property type="nucleotide sequence ID" value="NC_013523.1"/>
</dbReference>
<keyword evidence="5 8" id="KW-1133">Transmembrane helix</keyword>
<dbReference type="InterPro" id="IPR036737">
    <property type="entry name" value="OmpA-like_sf"/>
</dbReference>
<dbReference type="PROSITE" id="PS51123">
    <property type="entry name" value="OMPA_2"/>
    <property type="match status" value="1"/>
</dbReference>
<keyword evidence="11" id="KW-1185">Reference proteome</keyword>
<dbReference type="InterPro" id="IPR025713">
    <property type="entry name" value="MotB-like_N_dom"/>
</dbReference>
<dbReference type="GO" id="GO:0005886">
    <property type="term" value="C:plasma membrane"/>
    <property type="evidence" value="ECO:0007669"/>
    <property type="project" value="UniProtKB-SubCell"/>
</dbReference>
<dbReference type="CDD" id="cd07185">
    <property type="entry name" value="OmpA_C-like"/>
    <property type="match status" value="1"/>
</dbReference>
<feature type="domain" description="OmpA-like" evidence="9">
    <location>
        <begin position="109"/>
        <end position="230"/>
    </location>
</feature>
<comment type="subcellular location">
    <subcellularLocation>
        <location evidence="1">Cell membrane</location>
        <topology evidence="1">Single-pass membrane protein</topology>
    </subcellularLocation>
</comment>
<dbReference type="SUPFAM" id="SSF103088">
    <property type="entry name" value="OmpA-like"/>
    <property type="match status" value="1"/>
</dbReference>
<dbReference type="InterPro" id="IPR050330">
    <property type="entry name" value="Bact_OuterMem_StrucFunc"/>
</dbReference>
<keyword evidence="4 8" id="KW-0812">Transmembrane</keyword>
<evidence type="ECO:0000256" key="4">
    <source>
        <dbReference type="ARBA" id="ARBA00022692"/>
    </source>
</evidence>
<dbReference type="AlphaFoldDB" id="D1C1A1"/>
<proteinExistence type="inferred from homology"/>
<dbReference type="PANTHER" id="PTHR30329">
    <property type="entry name" value="STATOR ELEMENT OF FLAGELLAR MOTOR COMPLEX"/>
    <property type="match status" value="1"/>
</dbReference>
<name>D1C1A1_SPHTD</name>